<accession>A0AAV1DVT3</accession>
<organism evidence="4 5">
    <name type="scientific">Oldenlandia corymbosa var. corymbosa</name>
    <dbReference type="NCBI Taxonomy" id="529605"/>
    <lineage>
        <taxon>Eukaryota</taxon>
        <taxon>Viridiplantae</taxon>
        <taxon>Streptophyta</taxon>
        <taxon>Embryophyta</taxon>
        <taxon>Tracheophyta</taxon>
        <taxon>Spermatophyta</taxon>
        <taxon>Magnoliopsida</taxon>
        <taxon>eudicotyledons</taxon>
        <taxon>Gunneridae</taxon>
        <taxon>Pentapetalae</taxon>
        <taxon>asterids</taxon>
        <taxon>lamiids</taxon>
        <taxon>Gentianales</taxon>
        <taxon>Rubiaceae</taxon>
        <taxon>Rubioideae</taxon>
        <taxon>Spermacoceae</taxon>
        <taxon>Hedyotis-Oldenlandia complex</taxon>
        <taxon>Oldenlandia</taxon>
    </lineage>
</organism>
<gene>
    <name evidence="4" type="ORF">OLC1_LOCUS19249</name>
</gene>
<dbReference type="Proteomes" id="UP001161247">
    <property type="component" value="Chromosome 7"/>
</dbReference>
<keyword evidence="5" id="KW-1185">Reference proteome</keyword>
<evidence type="ECO:0000256" key="2">
    <source>
        <dbReference type="SAM" id="Coils"/>
    </source>
</evidence>
<dbReference type="EMBL" id="OX459124">
    <property type="protein sequence ID" value="CAI9111972.1"/>
    <property type="molecule type" value="Genomic_DNA"/>
</dbReference>
<evidence type="ECO:0000259" key="3">
    <source>
        <dbReference type="Pfam" id="PF03763"/>
    </source>
</evidence>
<dbReference type="PANTHER" id="PTHR31471:SF5">
    <property type="entry name" value="GB|AAD39278.1"/>
    <property type="match status" value="1"/>
</dbReference>
<sequence>MRLGYDLGDGEFAAAIAASAFAIHSIEERKSRDGSEIPVSRTRTWKDDRSLTIESAAVGRPSGQTNRTLSFANDQMRKGNSQKHRNAETKVDAWERSEMEKIRKRYEKMQYDILAWENEKKMRAKLQMENKKKDLELRKERNLQHYKTKVAKIDHTAGGARTQMEEKRKYEEKAVKEKARKIRSRGKVPVTCFCF</sequence>
<dbReference type="AlphaFoldDB" id="A0AAV1DVT3"/>
<evidence type="ECO:0000313" key="5">
    <source>
        <dbReference type="Proteomes" id="UP001161247"/>
    </source>
</evidence>
<feature type="domain" description="Remorin C-terminal" evidence="3">
    <location>
        <begin position="86"/>
        <end position="190"/>
    </location>
</feature>
<dbReference type="PANTHER" id="PTHR31471">
    <property type="entry name" value="OS02G0116800 PROTEIN"/>
    <property type="match status" value="1"/>
</dbReference>
<feature type="coiled-coil region" evidence="2">
    <location>
        <begin position="99"/>
        <end position="180"/>
    </location>
</feature>
<evidence type="ECO:0000313" key="4">
    <source>
        <dbReference type="EMBL" id="CAI9111972.1"/>
    </source>
</evidence>
<evidence type="ECO:0000256" key="1">
    <source>
        <dbReference type="ARBA" id="ARBA00005711"/>
    </source>
</evidence>
<keyword evidence="2" id="KW-0175">Coiled coil</keyword>
<proteinExistence type="inferred from homology"/>
<dbReference type="Pfam" id="PF03763">
    <property type="entry name" value="Remorin_C"/>
    <property type="match status" value="1"/>
</dbReference>
<name>A0AAV1DVT3_OLDCO</name>
<dbReference type="InterPro" id="IPR005516">
    <property type="entry name" value="Remorin_C"/>
</dbReference>
<comment type="similarity">
    <text evidence="1">Belongs to the remorin family.</text>
</comment>
<reference evidence="4" key="1">
    <citation type="submission" date="2023-03" db="EMBL/GenBank/DDBJ databases">
        <authorList>
            <person name="Julca I."/>
        </authorList>
    </citation>
    <scope>NUCLEOTIDE SEQUENCE</scope>
</reference>
<protein>
    <submittedName>
        <fullName evidence="4">OLC1v1012328C1</fullName>
    </submittedName>
</protein>